<reference evidence="1 2" key="1">
    <citation type="submission" date="2023-02" db="EMBL/GenBank/DDBJ databases">
        <title>Oceanobacillus kimchii IFOP_LL358 isolated form Alexandrium catenella lab strain.</title>
        <authorList>
            <person name="Gajardo G."/>
            <person name="Ueki S."/>
            <person name="Maruyama F."/>
        </authorList>
    </citation>
    <scope>NUCLEOTIDE SEQUENCE [LARGE SCALE GENOMIC DNA]</scope>
    <source>
        <strain evidence="1 2">IFOP_LL358</strain>
    </source>
</reference>
<accession>A0ABQ5TGY6</accession>
<gene>
    <name evidence="1" type="primary">yonC</name>
    <name evidence="1" type="ORF">MACH08_19250</name>
</gene>
<dbReference type="Proteomes" id="UP001275436">
    <property type="component" value="Unassembled WGS sequence"/>
</dbReference>
<proteinExistence type="predicted"/>
<protein>
    <submittedName>
        <fullName evidence="1">Uncharacterized protein</fullName>
    </submittedName>
</protein>
<keyword evidence="2" id="KW-1185">Reference proteome</keyword>
<comment type="caution">
    <text evidence="1">The sequence shown here is derived from an EMBL/GenBank/DDBJ whole genome shotgun (WGS) entry which is preliminary data.</text>
</comment>
<sequence>MTTELQKAFNNYTPHTVGNINSWKIRTLNHGAKVTEDIDNFLLVELGFDSEGQRTASPLSAVNKKGYLIASPERRYMDEKMDQFFNGEGELARVIYLDEGLRFETSAFTGEVGNGKSAHFDPETKKFLVHDGSHEDFANATDKFVVVGDEDDVDYRFEVPVVRLEVL</sequence>
<dbReference type="EMBL" id="BSKO01000001">
    <property type="protein sequence ID" value="GLO66141.1"/>
    <property type="molecule type" value="Genomic_DNA"/>
</dbReference>
<evidence type="ECO:0000313" key="2">
    <source>
        <dbReference type="Proteomes" id="UP001275436"/>
    </source>
</evidence>
<name>A0ABQ5TGY6_9BACI</name>
<dbReference type="RefSeq" id="WP_317958024.1">
    <property type="nucleotide sequence ID" value="NZ_BSKO01000001.1"/>
</dbReference>
<evidence type="ECO:0000313" key="1">
    <source>
        <dbReference type="EMBL" id="GLO66141.1"/>
    </source>
</evidence>
<organism evidence="1 2">
    <name type="scientific">Oceanobacillus kimchii</name>
    <dbReference type="NCBI Taxonomy" id="746691"/>
    <lineage>
        <taxon>Bacteria</taxon>
        <taxon>Bacillati</taxon>
        <taxon>Bacillota</taxon>
        <taxon>Bacilli</taxon>
        <taxon>Bacillales</taxon>
        <taxon>Bacillaceae</taxon>
        <taxon>Oceanobacillus</taxon>
    </lineage>
</organism>